<keyword evidence="2" id="KW-1185">Reference proteome</keyword>
<sequence>MFSASKASGGPVTRSRRRQRPASQEHVAQLPKAKRQRLPLTEQTFSNPPQPQQPQVEPGVADVEMKMEKARAPEPKSEENRHSTPHKDISVRTKKPKHSDRAANKSDGSLVLTNTNAYTVSKLPALPDRIRTDWNSNQHAEIFSSFGYALTLTHTHAIVWPYASTTQSPETFTFSLPSGSRPSDPLPVGCLVSASASSSEPGLVVVMAATGKVVYWESISSAATFAFIKKDKSGVEHVLSGLSSGERVVGITNAESAGFVLTFNSGRLAYLNVRDSHGRPAVSVQFLRSGLSTQAGGFFGSIRNAFSNLSLRGEIAAVRADRSTRVGERNVVALSTRGRLQAWRIHRGGHNDCVGEADIREKIVEALNDMDPVSAQFSPDSFEAFDFAYAPKGLEFKYQELTRLSEAISSDNALIQHLVLLVGLTQRSKARYALVEVILSPNKCQVGMVRPITSYSTPAYSSDDLQTGRPRLYLPRPALVAFIVFEQAAVLASIAVPPESPDSQLQSDNHSVPSSYEDVVDFGEGENQIIGSGSEETTGASSSEELKPGRYKAKNPSAILMVRGAGVIRFVTTDIDKFASEKPPSVSAKNKLEQAVFFGTRQHNPISFDGQQEIKFSNEELSQAALDISAEILSSSAAHMSTLPAAMEDNLKERSQYLRCLMTHLNTLDAKLSRATRWQLLWNAEKMHVATDLWRMHEQLTQSRGAENKKSLLGSIVEFIHEGEKHNPIAKIGEVDKVRHWFVNDIIRLDLFVAWAYEVIKTLYKERLLNDAQITIMMYEAVKINISAHVGAIEFRKDNLQFYGIKDGLELGILGDYSGLEEPWTGSYFIANNVRRLWELSEQWTKRMKEELKGATDQQLLDSITSNLPALADVMLTSVSEQSRWALQVPEKRRLGQDFAETYKSDRYNKTITLAHIGFWEEGSKLARKHSSINALAVILLDHVDDLEAAIAHPGVSPADVGAMAATRQAKKTEITQNFSDLGVDFAFPLYEHLLKQRGIQAVLGFELDTLGFKTKFLRSRPELAKISWMNDIEAENDVHHAATTLIDLAMNKEQQVWNQKIELSMGKLALLADQEEHAINKNLFRTNVEEARIERAIGDIDKQLYAVAVQDRLFQIVHGVTFAAIDETAAINIAMETFSKNIPKRHKVISQLLENSLKCLMKRDALDAMTLIDLLTLIRLDEDASDELGDPFALALTVVANCCYPDESKEAVRLIWRRLLIRDDWATVNDTQFQSDEEVNDKILSTQLANMLYACVCSNDTPEEPFKAINPRSAIGAFTENLDRRFRDFGDDFRLSLRDAHKYEDKLLKQHIDKHKLTDWVSSALDVARSQRKQDLDRATLDGDWADLEAQAMA</sequence>
<comment type="caution">
    <text evidence="1">The sequence shown here is derived from an EMBL/GenBank/DDBJ whole genome shotgun (WGS) entry which is preliminary data.</text>
</comment>
<proteinExistence type="predicted"/>
<organism evidence="1 2">
    <name type="scientific">Trichothecium roseum</name>
    <dbReference type="NCBI Taxonomy" id="47278"/>
    <lineage>
        <taxon>Eukaryota</taxon>
        <taxon>Fungi</taxon>
        <taxon>Dikarya</taxon>
        <taxon>Ascomycota</taxon>
        <taxon>Pezizomycotina</taxon>
        <taxon>Sordariomycetes</taxon>
        <taxon>Hypocreomycetidae</taxon>
        <taxon>Hypocreales</taxon>
        <taxon>Hypocreales incertae sedis</taxon>
        <taxon>Trichothecium</taxon>
    </lineage>
</organism>
<evidence type="ECO:0000313" key="1">
    <source>
        <dbReference type="EMBL" id="KAI9900347.1"/>
    </source>
</evidence>
<dbReference type="Proteomes" id="UP001163324">
    <property type="component" value="Chromosome 4"/>
</dbReference>
<protein>
    <submittedName>
        <fullName evidence="1">Uncharacterized protein</fullName>
    </submittedName>
</protein>
<dbReference type="EMBL" id="CM047943">
    <property type="protein sequence ID" value="KAI9900347.1"/>
    <property type="molecule type" value="Genomic_DNA"/>
</dbReference>
<name>A0ACC0V237_9HYPO</name>
<accession>A0ACC0V237</accession>
<gene>
    <name evidence="1" type="ORF">N3K66_004609</name>
</gene>
<reference evidence="1" key="1">
    <citation type="submission" date="2022-10" db="EMBL/GenBank/DDBJ databases">
        <title>Complete Genome of Trichothecium roseum strain YXFP-22015, a Plant Pathogen Isolated from Citrus.</title>
        <authorList>
            <person name="Wang Y."/>
            <person name="Zhu L."/>
        </authorList>
    </citation>
    <scope>NUCLEOTIDE SEQUENCE</scope>
    <source>
        <strain evidence="1">YXFP-22015</strain>
    </source>
</reference>
<evidence type="ECO:0000313" key="2">
    <source>
        <dbReference type="Proteomes" id="UP001163324"/>
    </source>
</evidence>